<gene>
    <name evidence="2" type="ORF">EA661_02110</name>
</gene>
<accession>A0A4Q8LPC2</accession>
<evidence type="ECO:0000313" key="3">
    <source>
        <dbReference type="Proteomes" id="UP000291286"/>
    </source>
</evidence>
<keyword evidence="2" id="KW-0489">Methyltransferase</keyword>
<dbReference type="AlphaFoldDB" id="A0A4Q8LPC2"/>
<dbReference type="Pfam" id="PF13489">
    <property type="entry name" value="Methyltransf_23"/>
    <property type="match status" value="1"/>
</dbReference>
<name>A0A4Q8LPC2_9GAMM</name>
<dbReference type="GO" id="GO:0008168">
    <property type="term" value="F:methyltransferase activity"/>
    <property type="evidence" value="ECO:0007669"/>
    <property type="project" value="UniProtKB-KW"/>
</dbReference>
<dbReference type="Proteomes" id="UP000291286">
    <property type="component" value="Unassembled WGS sequence"/>
</dbReference>
<keyword evidence="2" id="KW-0808">Transferase</keyword>
<reference evidence="2 3" key="1">
    <citation type="submission" date="2019-02" db="EMBL/GenBank/DDBJ databases">
        <title>WGS of Pseudoxanthomonas species novum from clinical isolates.</title>
        <authorList>
            <person name="Bernier A.-M."/>
            <person name="Bernard K."/>
            <person name="Vachon A."/>
        </authorList>
    </citation>
    <scope>NUCLEOTIDE SEQUENCE [LARGE SCALE GENOMIC DNA]</scope>
    <source>
        <strain evidence="2 3">NML171202</strain>
    </source>
</reference>
<dbReference type="EMBL" id="SHMB01000001">
    <property type="protein sequence ID" value="TAA33089.1"/>
    <property type="molecule type" value="Genomic_DNA"/>
</dbReference>
<feature type="domain" description="DUF4214" evidence="1">
    <location>
        <begin position="48"/>
        <end position="97"/>
    </location>
</feature>
<dbReference type="GO" id="GO:0032259">
    <property type="term" value="P:methylation"/>
    <property type="evidence" value="ECO:0007669"/>
    <property type="project" value="UniProtKB-KW"/>
</dbReference>
<protein>
    <submittedName>
        <fullName evidence="2">Methyltransferase domain-containing protein</fullName>
    </submittedName>
</protein>
<sequence>MLIDPRAVMQELQLPMLARDGEGDMSRRAAVPFDPKDAYKLSELLAYSGEEFVEIAYQAVLKRLPDDSGRQAYLKAMEIGSLSKIEVLGELRKSPEGLNAGVVIHDLRMRYFLRRMRRKRGGRVLDFILSVLRVGELSRRIESVEVQLAARGDRTERRVAAVVDDLRKELRQQISASAYTLRKSVGRTEGEVTRRMQELATRIEHIDAGFESRRAGILDEMVQRLARHSGFDSTAGATEDELSAMYVRLENAFRGSQEEIQRRGQVYLPYIAAAAAATGCRKTLDLGCGRGELLGMLGEHGYEARGIDLNPFFVDENRQAGREVTLGDALAALESCEPDSLAAITSIHLVEHVSVRTLVHLLDLALRALRPGGRLILETPNPQNLRTSAYYFYFDPTHRNPLPPPLLAWMVGDRGFVDVQVDLLQDGRFVPETGAVAADVPGADQINRFVDWLSASPDYAIVATKPLEAG</sequence>
<dbReference type="InterPro" id="IPR029063">
    <property type="entry name" value="SAM-dependent_MTases_sf"/>
</dbReference>
<proteinExistence type="predicted"/>
<evidence type="ECO:0000259" key="1">
    <source>
        <dbReference type="Pfam" id="PF13946"/>
    </source>
</evidence>
<comment type="caution">
    <text evidence="2">The sequence shown here is derived from an EMBL/GenBank/DDBJ whole genome shotgun (WGS) entry which is preliminary data.</text>
</comment>
<dbReference type="InterPro" id="IPR025282">
    <property type="entry name" value="DUF4214"/>
</dbReference>
<dbReference type="SUPFAM" id="SSF53335">
    <property type="entry name" value="S-adenosyl-L-methionine-dependent methyltransferases"/>
    <property type="match status" value="1"/>
</dbReference>
<evidence type="ECO:0000313" key="2">
    <source>
        <dbReference type="EMBL" id="TAA33089.1"/>
    </source>
</evidence>
<organism evidence="2 3">
    <name type="scientific">Pseudoxanthomonas winnipegensis</name>
    <dbReference type="NCBI Taxonomy" id="2480810"/>
    <lineage>
        <taxon>Bacteria</taxon>
        <taxon>Pseudomonadati</taxon>
        <taxon>Pseudomonadota</taxon>
        <taxon>Gammaproteobacteria</taxon>
        <taxon>Lysobacterales</taxon>
        <taxon>Lysobacteraceae</taxon>
        <taxon>Pseudoxanthomonas</taxon>
    </lineage>
</organism>
<dbReference type="Pfam" id="PF13946">
    <property type="entry name" value="DUF4214"/>
    <property type="match status" value="1"/>
</dbReference>
<dbReference type="Gene3D" id="3.40.50.150">
    <property type="entry name" value="Vaccinia Virus protein VP39"/>
    <property type="match status" value="1"/>
</dbReference>